<reference evidence="1 2" key="1">
    <citation type="journal article" date="2014" name="PLoS Genet.">
        <title>Analysis of the Phlebiopsis gigantea genome, transcriptome and secretome provides insight into its pioneer colonization strategies of wood.</title>
        <authorList>
            <person name="Hori C."/>
            <person name="Ishida T."/>
            <person name="Igarashi K."/>
            <person name="Samejima M."/>
            <person name="Suzuki H."/>
            <person name="Master E."/>
            <person name="Ferreira P."/>
            <person name="Ruiz-Duenas F.J."/>
            <person name="Held B."/>
            <person name="Canessa P."/>
            <person name="Larrondo L.F."/>
            <person name="Schmoll M."/>
            <person name="Druzhinina I.S."/>
            <person name="Kubicek C.P."/>
            <person name="Gaskell J.A."/>
            <person name="Kersten P."/>
            <person name="St John F."/>
            <person name="Glasner J."/>
            <person name="Sabat G."/>
            <person name="Splinter BonDurant S."/>
            <person name="Syed K."/>
            <person name="Yadav J."/>
            <person name="Mgbeahuruike A.C."/>
            <person name="Kovalchuk A."/>
            <person name="Asiegbu F.O."/>
            <person name="Lackner G."/>
            <person name="Hoffmeister D."/>
            <person name="Rencoret J."/>
            <person name="Gutierrez A."/>
            <person name="Sun H."/>
            <person name="Lindquist E."/>
            <person name="Barry K."/>
            <person name="Riley R."/>
            <person name="Grigoriev I.V."/>
            <person name="Henrissat B."/>
            <person name="Kues U."/>
            <person name="Berka R.M."/>
            <person name="Martinez A.T."/>
            <person name="Covert S.F."/>
            <person name="Blanchette R.A."/>
            <person name="Cullen D."/>
        </authorList>
    </citation>
    <scope>NUCLEOTIDE SEQUENCE [LARGE SCALE GENOMIC DNA]</scope>
    <source>
        <strain evidence="1 2">11061_1 CR5-6</strain>
    </source>
</reference>
<dbReference type="Proteomes" id="UP000053257">
    <property type="component" value="Unassembled WGS sequence"/>
</dbReference>
<name>A0A0C3S3P2_PHLG1</name>
<evidence type="ECO:0000313" key="2">
    <source>
        <dbReference type="Proteomes" id="UP000053257"/>
    </source>
</evidence>
<dbReference type="HOGENOM" id="CLU_1038668_0_0_1"/>
<dbReference type="AlphaFoldDB" id="A0A0C3S3P2"/>
<keyword evidence="2" id="KW-1185">Reference proteome</keyword>
<gene>
    <name evidence="1" type="ORF">PHLGIDRAFT_37864</name>
</gene>
<sequence length="268" mass="29006">MALEGGWMCGIHTSAIRCPCVASCPDPSQCIRGLSKARPRPLNKFPKKIRLPTLLAPSVVIMTADAAMEAKSMRCYNMVYGRFTQILSQTKKTGANESALARMVCRGERCEGVVRVSGEGERETALRLVCSRVVTGGAAYEGASAPPALRGLPGAARVAMRVAYAEVVDMSSGGGVTSDLPGSQRHLYMPRTVTPHLSGVGAAHGLLRVAETDPRQAPRWGCEDASKAHRDVFVAWTLYLQRRISECRSQPRDWEVNNTPMASHQPLT</sequence>
<protein>
    <submittedName>
        <fullName evidence="1">Uncharacterized protein</fullName>
    </submittedName>
</protein>
<proteinExistence type="predicted"/>
<organism evidence="1 2">
    <name type="scientific">Phlebiopsis gigantea (strain 11061_1 CR5-6)</name>
    <name type="common">White-rot fungus</name>
    <name type="synonym">Peniophora gigantea</name>
    <dbReference type="NCBI Taxonomy" id="745531"/>
    <lineage>
        <taxon>Eukaryota</taxon>
        <taxon>Fungi</taxon>
        <taxon>Dikarya</taxon>
        <taxon>Basidiomycota</taxon>
        <taxon>Agaricomycotina</taxon>
        <taxon>Agaricomycetes</taxon>
        <taxon>Polyporales</taxon>
        <taxon>Phanerochaetaceae</taxon>
        <taxon>Phlebiopsis</taxon>
    </lineage>
</organism>
<accession>A0A0C3S3P2</accession>
<dbReference type="EMBL" id="KN840669">
    <property type="protein sequence ID" value="KIP02530.1"/>
    <property type="molecule type" value="Genomic_DNA"/>
</dbReference>
<evidence type="ECO:0000313" key="1">
    <source>
        <dbReference type="EMBL" id="KIP02530.1"/>
    </source>
</evidence>